<dbReference type="AlphaFoldDB" id="A0A1W1UFI3"/>
<dbReference type="OrthoDB" id="1707312at2"/>
<name>A0A1W1UFI3_PEPAS</name>
<protein>
    <submittedName>
        <fullName evidence="1">Uncharacterized protein</fullName>
    </submittedName>
</protein>
<gene>
    <name evidence="1" type="ORF">SAMN00017477_0154</name>
</gene>
<reference evidence="2" key="1">
    <citation type="submission" date="2017-04" db="EMBL/GenBank/DDBJ databases">
        <authorList>
            <person name="Varghese N."/>
            <person name="Submissions S."/>
        </authorList>
    </citation>
    <scope>NUCLEOTIDE SEQUENCE [LARGE SCALE GENOMIC DNA]</scope>
    <source>
        <strain evidence="2">DSM 20463</strain>
    </source>
</reference>
<dbReference type="Proteomes" id="UP000192368">
    <property type="component" value="Unassembled WGS sequence"/>
</dbReference>
<evidence type="ECO:0000313" key="2">
    <source>
        <dbReference type="Proteomes" id="UP000192368"/>
    </source>
</evidence>
<sequence length="62" mass="7197">MKHKLLISVSKEPKADGYANCKTIKLRERFIRFFLGKKSDIMVFIPSNRIDEISIQNEGGER</sequence>
<keyword evidence="2" id="KW-1185">Reference proteome</keyword>
<organism evidence="1 2">
    <name type="scientific">Peptoniphilus asaccharolyticus DSM 20463</name>
    <dbReference type="NCBI Taxonomy" id="573058"/>
    <lineage>
        <taxon>Bacteria</taxon>
        <taxon>Bacillati</taxon>
        <taxon>Bacillota</taxon>
        <taxon>Tissierellia</taxon>
        <taxon>Tissierellales</taxon>
        <taxon>Peptoniphilaceae</taxon>
        <taxon>Peptoniphilus</taxon>
    </lineage>
</organism>
<evidence type="ECO:0000313" key="1">
    <source>
        <dbReference type="EMBL" id="SMB79809.1"/>
    </source>
</evidence>
<proteinExistence type="predicted"/>
<dbReference type="RefSeq" id="WP_084229877.1">
    <property type="nucleotide sequence ID" value="NZ_FWWR01000009.1"/>
</dbReference>
<accession>A0A1W1UFI3</accession>
<dbReference type="STRING" id="573058.SAMN00017477_0154"/>
<dbReference type="EMBL" id="FWWR01000009">
    <property type="protein sequence ID" value="SMB79809.1"/>
    <property type="molecule type" value="Genomic_DNA"/>
</dbReference>